<keyword evidence="3" id="KW-1185">Reference proteome</keyword>
<organism evidence="2 3">
    <name type="scientific">Cirrhinus mrigala</name>
    <name type="common">Mrigala</name>
    <dbReference type="NCBI Taxonomy" id="683832"/>
    <lineage>
        <taxon>Eukaryota</taxon>
        <taxon>Metazoa</taxon>
        <taxon>Chordata</taxon>
        <taxon>Craniata</taxon>
        <taxon>Vertebrata</taxon>
        <taxon>Euteleostomi</taxon>
        <taxon>Actinopterygii</taxon>
        <taxon>Neopterygii</taxon>
        <taxon>Teleostei</taxon>
        <taxon>Ostariophysi</taxon>
        <taxon>Cypriniformes</taxon>
        <taxon>Cyprinidae</taxon>
        <taxon>Labeoninae</taxon>
        <taxon>Labeonini</taxon>
        <taxon>Cirrhinus</taxon>
    </lineage>
</organism>
<dbReference type="InterPro" id="IPR023801">
    <property type="entry name" value="His_deacetylse_dom"/>
</dbReference>
<dbReference type="Proteomes" id="UP001529510">
    <property type="component" value="Unassembled WGS sequence"/>
</dbReference>
<proteinExistence type="predicted"/>
<dbReference type="EMBL" id="JAMKFB020000025">
    <property type="protein sequence ID" value="KAL0155325.1"/>
    <property type="molecule type" value="Genomic_DNA"/>
</dbReference>
<gene>
    <name evidence="2" type="ORF">M9458_049588</name>
</gene>
<feature type="non-terminal residue" evidence="2">
    <location>
        <position position="1"/>
    </location>
</feature>
<dbReference type="InterPro" id="IPR037138">
    <property type="entry name" value="His_deacetylse_dom_sf"/>
</dbReference>
<sequence>EEYLEAVKQTPNMSVEELMAFSKQYNDVYFHQNIYHCAKLAVGATLQLVDSVMKREVRNGMALV</sequence>
<evidence type="ECO:0000259" key="1">
    <source>
        <dbReference type="Pfam" id="PF00850"/>
    </source>
</evidence>
<dbReference type="Gene3D" id="3.40.800.20">
    <property type="entry name" value="Histone deacetylase domain"/>
    <property type="match status" value="1"/>
</dbReference>
<dbReference type="Pfam" id="PF00850">
    <property type="entry name" value="Hist_deacetyl"/>
    <property type="match status" value="1"/>
</dbReference>
<dbReference type="InterPro" id="IPR023696">
    <property type="entry name" value="Ureohydrolase_dom_sf"/>
</dbReference>
<feature type="non-terminal residue" evidence="2">
    <location>
        <position position="64"/>
    </location>
</feature>
<name>A0ABD0N219_CIRMR</name>
<evidence type="ECO:0000313" key="2">
    <source>
        <dbReference type="EMBL" id="KAL0155325.1"/>
    </source>
</evidence>
<feature type="domain" description="Histone deacetylase" evidence="1">
    <location>
        <begin position="1"/>
        <end position="64"/>
    </location>
</feature>
<evidence type="ECO:0000313" key="3">
    <source>
        <dbReference type="Proteomes" id="UP001529510"/>
    </source>
</evidence>
<reference evidence="2 3" key="1">
    <citation type="submission" date="2024-05" db="EMBL/GenBank/DDBJ databases">
        <title>Genome sequencing and assembly of Indian major carp, Cirrhinus mrigala (Hamilton, 1822).</title>
        <authorList>
            <person name="Mohindra V."/>
            <person name="Chowdhury L.M."/>
            <person name="Lal K."/>
            <person name="Jena J.K."/>
        </authorList>
    </citation>
    <scope>NUCLEOTIDE SEQUENCE [LARGE SCALE GENOMIC DNA]</scope>
    <source>
        <strain evidence="2">CM1030</strain>
        <tissue evidence="2">Blood</tissue>
    </source>
</reference>
<protein>
    <recommendedName>
        <fullName evidence="1">Histone deacetylase domain-containing protein</fullName>
    </recommendedName>
</protein>
<comment type="caution">
    <text evidence="2">The sequence shown here is derived from an EMBL/GenBank/DDBJ whole genome shotgun (WGS) entry which is preliminary data.</text>
</comment>
<dbReference type="AlphaFoldDB" id="A0ABD0N219"/>
<accession>A0ABD0N219</accession>
<dbReference type="SUPFAM" id="SSF52768">
    <property type="entry name" value="Arginase/deacetylase"/>
    <property type="match status" value="1"/>
</dbReference>